<dbReference type="Proteomes" id="UP000241096">
    <property type="component" value="Segment"/>
</dbReference>
<accession>A0A2H4P7T8</accession>
<evidence type="ECO:0000259" key="1">
    <source>
        <dbReference type="Pfam" id="PF23961"/>
    </source>
</evidence>
<gene>
    <name evidence="2" type="ORF">CNR37_00001</name>
</gene>
<evidence type="ECO:0000313" key="2">
    <source>
        <dbReference type="EMBL" id="ATW58221.1"/>
    </source>
</evidence>
<keyword evidence="3" id="KW-1185">Reference proteome</keyword>
<dbReference type="NCBIfam" id="NF047498">
    <property type="entry name" value="LIC_12616_fam"/>
    <property type="match status" value="1"/>
</dbReference>
<name>A0A2H4P7T8_9CAUD</name>
<dbReference type="InterPro" id="IPR057087">
    <property type="entry name" value="Gp12-like"/>
</dbReference>
<organism evidence="2 3">
    <name type="scientific">Pseudomonas phage ventosus</name>
    <dbReference type="NCBI Taxonomy" id="2048980"/>
    <lineage>
        <taxon>Viruses</taxon>
        <taxon>Duplodnaviria</taxon>
        <taxon>Heunggongvirae</taxon>
        <taxon>Uroviricota</taxon>
        <taxon>Caudoviricetes</taxon>
        <taxon>Vandenendeviridae</taxon>
        <taxon>Gorskivirinae</taxon>
        <taxon>Ventosusvirus</taxon>
        <taxon>Ventosusvirus ventosus</taxon>
    </lineage>
</organism>
<sequence length="192" mass="22065">MNIYLDLEDSLYKLVNGLFPAWTTIFAFTNGPEPTSPYCVINVRKLDPIGQQYTSHLGTVDIATGQSRTVTIQDSLTQVRFEFHGKYDSNTVTAEMAHQLELALRTPKGFELMKRHNLSLHKKMSARRIPERRETDMYMVYQLDVTFAYCSMTEDEIDWIEFTGITGVYHDAGREPDHIIINKIDVTENPNP</sequence>
<protein>
    <recommendedName>
        <fullName evidence="1">Phage neck terminator protein gp12-like domain-containing protein</fullName>
    </recommendedName>
</protein>
<dbReference type="EMBL" id="MG018930">
    <property type="protein sequence ID" value="ATW58221.1"/>
    <property type="molecule type" value="Genomic_DNA"/>
</dbReference>
<feature type="domain" description="Phage neck terminator protein gp12-like" evidence="1">
    <location>
        <begin position="6"/>
        <end position="166"/>
    </location>
</feature>
<reference evidence="2 3" key="1">
    <citation type="submission" date="2017-09" db="EMBL/GenBank/DDBJ databases">
        <authorList>
            <person name="Ehlers B."/>
            <person name="Leendertz F.H."/>
        </authorList>
    </citation>
    <scope>NUCLEOTIDE SEQUENCE [LARGE SCALE GENOMIC DNA]</scope>
</reference>
<dbReference type="Pfam" id="PF23961">
    <property type="entry name" value="Phage_tail_terminator_9"/>
    <property type="match status" value="1"/>
</dbReference>
<proteinExistence type="predicted"/>
<evidence type="ECO:0000313" key="3">
    <source>
        <dbReference type="Proteomes" id="UP000241096"/>
    </source>
</evidence>